<dbReference type="GO" id="GO:0046872">
    <property type="term" value="F:metal ion binding"/>
    <property type="evidence" value="ECO:0007669"/>
    <property type="project" value="UniProtKB-KW"/>
</dbReference>
<evidence type="ECO:0000259" key="6">
    <source>
        <dbReference type="Pfam" id="PF01951"/>
    </source>
</evidence>
<reference evidence="7 8" key="1">
    <citation type="submission" date="2020-08" db="EMBL/GenBank/DDBJ databases">
        <title>Whole-Genome Sequence of French Clinical Streptomyces mexicanus Strain Q0842.</title>
        <authorList>
            <person name="Boxberger M."/>
            <person name="La Scola B."/>
        </authorList>
    </citation>
    <scope>NUCLEOTIDE SEQUENCE [LARGE SCALE GENOMIC DNA]</scope>
    <source>
        <strain evidence="7 8">Marseille-Q0842</strain>
    </source>
</reference>
<evidence type="ECO:0000313" key="8">
    <source>
        <dbReference type="Proteomes" id="UP000517694"/>
    </source>
</evidence>
<sequence length="152" mass="16304">MVGDTDDVREIRREGAGGHRAAPHTADLRIEAWAPSREGCLAEAVRGMVECFADVSAVRPTHLERIRFARADDADLLAALLDEVVYRVEVHGQVPVEVDAETVADGDLEVRLGVVPLADVEITGAAPKAVSWHGLHMGADPYGWSCAVTVDV</sequence>
<comment type="similarity">
    <text evidence="1">Belongs to the archease family.</text>
</comment>
<proteinExistence type="inferred from homology"/>
<dbReference type="Pfam" id="PF01951">
    <property type="entry name" value="Archease"/>
    <property type="match status" value="1"/>
</dbReference>
<dbReference type="AlphaFoldDB" id="A0A7X1LQS3"/>
<dbReference type="Proteomes" id="UP000517694">
    <property type="component" value="Unassembled WGS sequence"/>
</dbReference>
<evidence type="ECO:0000256" key="2">
    <source>
        <dbReference type="ARBA" id="ARBA00022694"/>
    </source>
</evidence>
<dbReference type="RefSeq" id="WP_028423471.1">
    <property type="nucleotide sequence ID" value="NZ_JACMHY010000002.1"/>
</dbReference>
<evidence type="ECO:0000256" key="5">
    <source>
        <dbReference type="SAM" id="MobiDB-lite"/>
    </source>
</evidence>
<comment type="caution">
    <text evidence="7">The sequence shown here is derived from an EMBL/GenBank/DDBJ whole genome shotgun (WGS) entry which is preliminary data.</text>
</comment>
<dbReference type="SUPFAM" id="SSF69819">
    <property type="entry name" value="MTH1598-like"/>
    <property type="match status" value="1"/>
</dbReference>
<evidence type="ECO:0000313" key="7">
    <source>
        <dbReference type="EMBL" id="MBC2864671.1"/>
    </source>
</evidence>
<evidence type="ECO:0000256" key="1">
    <source>
        <dbReference type="ARBA" id="ARBA00007963"/>
    </source>
</evidence>
<dbReference type="InterPro" id="IPR023572">
    <property type="entry name" value="Archease_dom"/>
</dbReference>
<accession>A0A7X1LQS3</accession>
<gene>
    <name evidence="7" type="ORF">H1R13_06595</name>
</gene>
<organism evidence="7 8">
    <name type="scientific">Streptomyces mexicanus</name>
    <dbReference type="NCBI Taxonomy" id="178566"/>
    <lineage>
        <taxon>Bacteria</taxon>
        <taxon>Bacillati</taxon>
        <taxon>Actinomycetota</taxon>
        <taxon>Actinomycetes</taxon>
        <taxon>Kitasatosporales</taxon>
        <taxon>Streptomycetaceae</taxon>
        <taxon>Streptomyces</taxon>
    </lineage>
</organism>
<feature type="region of interest" description="Disordered" evidence="5">
    <location>
        <begin position="1"/>
        <end position="23"/>
    </location>
</feature>
<dbReference type="GO" id="GO:0008033">
    <property type="term" value="P:tRNA processing"/>
    <property type="evidence" value="ECO:0007669"/>
    <property type="project" value="UniProtKB-KW"/>
</dbReference>
<evidence type="ECO:0000256" key="3">
    <source>
        <dbReference type="ARBA" id="ARBA00022723"/>
    </source>
</evidence>
<evidence type="ECO:0000256" key="4">
    <source>
        <dbReference type="ARBA" id="ARBA00022837"/>
    </source>
</evidence>
<dbReference type="InterPro" id="IPR036820">
    <property type="entry name" value="Archease_dom_sf"/>
</dbReference>
<dbReference type="EMBL" id="JACMHY010000002">
    <property type="protein sequence ID" value="MBC2864671.1"/>
    <property type="molecule type" value="Genomic_DNA"/>
</dbReference>
<keyword evidence="8" id="KW-1185">Reference proteome</keyword>
<keyword evidence="3" id="KW-0479">Metal-binding</keyword>
<dbReference type="OrthoDB" id="3827441at2"/>
<keyword evidence="2" id="KW-0819">tRNA processing</keyword>
<keyword evidence="4" id="KW-0106">Calcium</keyword>
<name>A0A7X1LQS3_9ACTN</name>
<dbReference type="Gene3D" id="3.55.10.10">
    <property type="entry name" value="Archease domain"/>
    <property type="match status" value="1"/>
</dbReference>
<feature type="compositionally biased region" description="Basic and acidic residues" evidence="5">
    <location>
        <begin position="1"/>
        <end position="17"/>
    </location>
</feature>
<feature type="domain" description="Archease" evidence="6">
    <location>
        <begin position="21"/>
        <end position="152"/>
    </location>
</feature>
<protein>
    <submittedName>
        <fullName evidence="7">Archease</fullName>
    </submittedName>
</protein>